<organism evidence="1 2">
    <name type="scientific">Petralouisia muris</name>
    <dbReference type="NCBI Taxonomy" id="3032872"/>
    <lineage>
        <taxon>Bacteria</taxon>
        <taxon>Bacillati</taxon>
        <taxon>Bacillota</taxon>
        <taxon>Clostridia</taxon>
        <taxon>Lachnospirales</taxon>
        <taxon>Lachnospiraceae</taxon>
        <taxon>Petralouisia</taxon>
    </lineage>
</organism>
<reference evidence="1" key="1">
    <citation type="submission" date="2019-04" db="EMBL/GenBank/DDBJ databases">
        <title>Microbes associate with the intestines of laboratory mice.</title>
        <authorList>
            <person name="Navarre W."/>
            <person name="Wong E."/>
            <person name="Huang K."/>
            <person name="Tropini C."/>
            <person name="Ng K."/>
            <person name="Yu B."/>
        </authorList>
    </citation>
    <scope>NUCLEOTIDE SEQUENCE</scope>
    <source>
        <strain evidence="1">NM01_1-7b</strain>
    </source>
</reference>
<name>A0AC61RXI8_9FIRM</name>
<evidence type="ECO:0000313" key="1">
    <source>
        <dbReference type="EMBL" id="TGY96529.1"/>
    </source>
</evidence>
<dbReference type="Proteomes" id="UP000304953">
    <property type="component" value="Unassembled WGS sequence"/>
</dbReference>
<keyword evidence="2" id="KW-1185">Reference proteome</keyword>
<comment type="caution">
    <text evidence="1">The sequence shown here is derived from an EMBL/GenBank/DDBJ whole genome shotgun (WGS) entry which is preliminary data.</text>
</comment>
<gene>
    <name evidence="1" type="ORF">E5329_09115</name>
</gene>
<sequence>MRKKSHISLAKYIVDSLEEQELQKHKKAFYLGSILPDCKPSFITVKHEMEGTFPKVQRELEELVQRQRNSQINMRVFYRNLGEVIHYIADYFTFPHNPHYPGNLKDHCIYEEQLKRGLKEYIASGEAERNSQWIRFSVTNLNSTTDICNFIRKAHETYVKLKNSVEDDCRHIVTLCHQVVVAVIRLIKRDTAPEITAAAS</sequence>
<protein>
    <submittedName>
        <fullName evidence="1">Uncharacterized protein</fullName>
    </submittedName>
</protein>
<accession>A0AC61RXI8</accession>
<evidence type="ECO:0000313" key="2">
    <source>
        <dbReference type="Proteomes" id="UP000304953"/>
    </source>
</evidence>
<proteinExistence type="predicted"/>
<dbReference type="EMBL" id="SRYA01000015">
    <property type="protein sequence ID" value="TGY96529.1"/>
    <property type="molecule type" value="Genomic_DNA"/>
</dbReference>